<evidence type="ECO:0000259" key="2">
    <source>
        <dbReference type="Pfam" id="PF08174"/>
    </source>
</evidence>
<dbReference type="GO" id="GO:0000915">
    <property type="term" value="P:actomyosin contractile ring assembly"/>
    <property type="evidence" value="ECO:0007669"/>
    <property type="project" value="TreeGrafter"/>
</dbReference>
<accession>A0AAJ7SKJ6</accession>
<evidence type="ECO:0000313" key="3">
    <source>
        <dbReference type="Proteomes" id="UP001318040"/>
    </source>
</evidence>
<dbReference type="SUPFAM" id="SSF50729">
    <property type="entry name" value="PH domain-like"/>
    <property type="match status" value="1"/>
</dbReference>
<feature type="compositionally biased region" description="Low complexity" evidence="1">
    <location>
        <begin position="520"/>
        <end position="529"/>
    </location>
</feature>
<dbReference type="GO" id="GO:0005826">
    <property type="term" value="C:actomyosin contractile ring"/>
    <property type="evidence" value="ECO:0007669"/>
    <property type="project" value="TreeGrafter"/>
</dbReference>
<feature type="domain" description="Anillin homology" evidence="2">
    <location>
        <begin position="132"/>
        <end position="261"/>
    </location>
</feature>
<organism evidence="3 4">
    <name type="scientific">Petromyzon marinus</name>
    <name type="common">Sea lamprey</name>
    <dbReference type="NCBI Taxonomy" id="7757"/>
    <lineage>
        <taxon>Eukaryota</taxon>
        <taxon>Metazoa</taxon>
        <taxon>Chordata</taxon>
        <taxon>Craniata</taxon>
        <taxon>Vertebrata</taxon>
        <taxon>Cyclostomata</taxon>
        <taxon>Hyperoartia</taxon>
        <taxon>Petromyzontiformes</taxon>
        <taxon>Petromyzontidae</taxon>
        <taxon>Petromyzon</taxon>
    </lineage>
</organism>
<feature type="compositionally biased region" description="Basic and acidic residues" evidence="1">
    <location>
        <begin position="588"/>
        <end position="642"/>
    </location>
</feature>
<keyword evidence="3" id="KW-1185">Reference proteome</keyword>
<dbReference type="GO" id="GO:0031106">
    <property type="term" value="P:septin ring organization"/>
    <property type="evidence" value="ECO:0007669"/>
    <property type="project" value="TreeGrafter"/>
</dbReference>
<protein>
    <submittedName>
        <fullName evidence="4">Rhotekin-2-like isoform X1</fullName>
    </submittedName>
</protein>
<dbReference type="KEGG" id="pmrn:116937945"/>
<dbReference type="Proteomes" id="UP001318040">
    <property type="component" value="Unplaced"/>
</dbReference>
<proteinExistence type="predicted"/>
<feature type="compositionally biased region" description="Low complexity" evidence="1">
    <location>
        <begin position="467"/>
        <end position="482"/>
    </location>
</feature>
<evidence type="ECO:0000313" key="4">
    <source>
        <dbReference type="RefSeq" id="XP_032800994.1"/>
    </source>
</evidence>
<dbReference type="InterPro" id="IPR012966">
    <property type="entry name" value="AHD"/>
</dbReference>
<name>A0AAJ7SKJ6_PETMA</name>
<dbReference type="PANTHER" id="PTHR21538:SF24">
    <property type="entry name" value="PH DOMAIN-CONTAINING PROTEIN"/>
    <property type="match status" value="1"/>
</dbReference>
<dbReference type="InterPro" id="IPR051364">
    <property type="entry name" value="Cytokinesis/Rho-signaling"/>
</dbReference>
<dbReference type="PANTHER" id="PTHR21538">
    <property type="entry name" value="ANILLIN/RHOTEKIN RTKN"/>
    <property type="match status" value="1"/>
</dbReference>
<dbReference type="Pfam" id="PF08174">
    <property type="entry name" value="Anillin"/>
    <property type="match status" value="1"/>
</dbReference>
<feature type="compositionally biased region" description="Basic and acidic residues" evidence="1">
    <location>
        <begin position="660"/>
        <end position="674"/>
    </location>
</feature>
<dbReference type="InterPro" id="IPR011993">
    <property type="entry name" value="PH-like_dom_sf"/>
</dbReference>
<dbReference type="RefSeq" id="XP_032800994.1">
    <property type="nucleotide sequence ID" value="XM_032945103.1"/>
</dbReference>
<reference evidence="4" key="1">
    <citation type="submission" date="2025-08" db="UniProtKB">
        <authorList>
            <consortium name="RefSeq"/>
        </authorList>
    </citation>
    <scope>IDENTIFICATION</scope>
    <source>
        <tissue evidence="4">Sperm</tissue>
    </source>
</reference>
<gene>
    <name evidence="4" type="primary">LOC116937945</name>
</gene>
<sequence length="757" mass="80700">MMVRLSALEMEIRRGTTRRSHVEALLRANGGGGVGVGVGGGVGGVVGGGVGVVGVSVRVAELAAGLAGGASRLLPPLLAAGRPAQAAAAAGVALGALERGRGALRALQRYREGRARGEGEGLAESQELGPVCTASLSVSEISLRLSWREDAVQNHSVAVVALLRLGAQVLDTEAEITTVGTRSLSLSTPLNFEEVDHDFCLTLEVYSSCLGLVGSDGRDWRPCEGQAETRRHGNRDTGTQRQREVKYVLVAQTTLTLQDVQPHLATHQLIPTSAGVSPCLPVASCVSLRLSALPVCVSTDSVSGWLSVQRAGSLWSRLHCVVRRSTLCCFYSPLELQAAVEPTEILHLTRDMAVHASERGSVHRLFSITLTPSSSSSPATTLTTTLTTSSSPATTLTTLTTTLTTSSPATVPGTIHLQVDSRSLMRHWEIGLRKHLRDMARWGECAETAMVMAAPVARKPYFTTSCTTTTTTTTTSSSSSSSNQQHLGAARGSSHSPEAPPPWAALFEQSPLRLVEHCGPASPLASASPRLADPRPTSRRLVEPRPRQTSPRLAEPRRTSPRLAEPSPRPTAHGLVEPRPRRTSPRLAEPRRTSPRLAEPRRTSPRLAEPRRTSPRLVEPRRTSPRLVEPRRTSPRLVEPRRTSPRLAEPPTRGTSPRLAEPRRTSPRLAEPRAAKRRAPPPPLAPPPYSLATPPVRAAPPLCSVATPPRRVAPPIPLIATPPRVLANGAVATPILCVAPPRGGVAPPPKPFPRTLM</sequence>
<dbReference type="Gene3D" id="2.30.29.30">
    <property type="entry name" value="Pleckstrin-homology domain (PH domain)/Phosphotyrosine-binding domain (PTB)"/>
    <property type="match status" value="1"/>
</dbReference>
<dbReference type="GO" id="GO:0000281">
    <property type="term" value="P:mitotic cytokinesis"/>
    <property type="evidence" value="ECO:0007669"/>
    <property type="project" value="TreeGrafter"/>
</dbReference>
<evidence type="ECO:0000256" key="1">
    <source>
        <dbReference type="SAM" id="MobiDB-lite"/>
    </source>
</evidence>
<feature type="compositionally biased region" description="Pro residues" evidence="1">
    <location>
        <begin position="680"/>
        <end position="689"/>
    </location>
</feature>
<feature type="region of interest" description="Disordered" evidence="1">
    <location>
        <begin position="518"/>
        <end position="693"/>
    </location>
</feature>
<feature type="region of interest" description="Disordered" evidence="1">
    <location>
        <begin position="467"/>
        <end position="503"/>
    </location>
</feature>
<dbReference type="AlphaFoldDB" id="A0AAJ7SKJ6"/>